<dbReference type="STRING" id="460265.Mnod_7593"/>
<dbReference type="Gene3D" id="3.40.50.300">
    <property type="entry name" value="P-loop containing nucleotide triphosphate hydrolases"/>
    <property type="match status" value="1"/>
</dbReference>
<dbReference type="SMART" id="SM00382">
    <property type="entry name" value="AAA"/>
    <property type="match status" value="1"/>
</dbReference>
<dbReference type="HOGENOM" id="CLU_651822_0_0_5"/>
<dbReference type="eggNOG" id="COG3598">
    <property type="taxonomic scope" value="Bacteria"/>
</dbReference>
<dbReference type="KEGG" id="mno:Mnod_7593"/>
<gene>
    <name evidence="2" type="ordered locus">Mnod_7593</name>
</gene>
<proteinExistence type="predicted"/>
<evidence type="ECO:0000259" key="1">
    <source>
        <dbReference type="SMART" id="SM00382"/>
    </source>
</evidence>
<dbReference type="Proteomes" id="UP000008207">
    <property type="component" value="Chromosome"/>
</dbReference>
<feature type="domain" description="AAA+ ATPase" evidence="1">
    <location>
        <begin position="123"/>
        <end position="296"/>
    </location>
</feature>
<sequence>MRTLEEWLPDIPAGGKLRCEAPFRESSSEAAFIALNDGGRPFIHDVGSGTTYWLDLVEYFFKDIDLDAPLPEAFLKSEAEAPIAVQPEPAAPPRRLKLISFDEAADTALGSSLKPLVKGLLDMGTLSVLYGKSGAGKTFVATSLAYHVARGLPWDGMRTTKVPVLYVAAEGGVGARRRASALKAKHGSCSDFHYVLSSVNLLKAGEDMADLIAAADEIPGLGLIVIDTLSRVMSGGDENSSVDMGGLVKNLDLIRHHTKAHVMVVHHSGKDQAKGARGHSLLRAALDTELEVADREITVQKQRDMDQSWSAQFDLEVIPLGHDEEGDLITSCVMCFVEGRKVVVGVPTDRESEILKALKLILATRPDPDTGVTVAELAHACGRGTDDKALDGLRSALKRMATKNLVAKTAAGRWLVGPISD</sequence>
<dbReference type="InterPro" id="IPR003593">
    <property type="entry name" value="AAA+_ATPase"/>
</dbReference>
<evidence type="ECO:0000313" key="2">
    <source>
        <dbReference type="EMBL" id="ACL62329.1"/>
    </source>
</evidence>
<dbReference type="AlphaFoldDB" id="B8IPN7"/>
<keyword evidence="3" id="KW-1185">Reference proteome</keyword>
<dbReference type="Pfam" id="PF13481">
    <property type="entry name" value="AAA_25"/>
    <property type="match status" value="1"/>
</dbReference>
<protein>
    <submittedName>
        <fullName evidence="2">AAA ATPase</fullName>
    </submittedName>
</protein>
<evidence type="ECO:0000313" key="3">
    <source>
        <dbReference type="Proteomes" id="UP000008207"/>
    </source>
</evidence>
<dbReference type="CDD" id="cd01125">
    <property type="entry name" value="RepA_RSF1010_like"/>
    <property type="match status" value="1"/>
</dbReference>
<dbReference type="InterPro" id="IPR038724">
    <property type="entry name" value="RepA"/>
</dbReference>
<reference evidence="2 3" key="1">
    <citation type="submission" date="2009-01" db="EMBL/GenBank/DDBJ databases">
        <title>Complete sequence of chromosome of Methylobacterium nodulans ORS 2060.</title>
        <authorList>
            <consortium name="US DOE Joint Genome Institute"/>
            <person name="Lucas S."/>
            <person name="Copeland A."/>
            <person name="Lapidus A."/>
            <person name="Glavina del Rio T."/>
            <person name="Dalin E."/>
            <person name="Tice H."/>
            <person name="Bruce D."/>
            <person name="Goodwin L."/>
            <person name="Pitluck S."/>
            <person name="Sims D."/>
            <person name="Brettin T."/>
            <person name="Detter J.C."/>
            <person name="Han C."/>
            <person name="Larimer F."/>
            <person name="Land M."/>
            <person name="Hauser L."/>
            <person name="Kyrpides N."/>
            <person name="Ivanova N."/>
            <person name="Marx C.J."/>
            <person name="Richardson P."/>
        </authorList>
    </citation>
    <scope>NUCLEOTIDE SEQUENCE [LARGE SCALE GENOMIC DNA]</scope>
    <source>
        <strain evidence="3">LMG 21967 / CNCM I-2342 / ORS 2060</strain>
    </source>
</reference>
<dbReference type="SUPFAM" id="SSF52540">
    <property type="entry name" value="P-loop containing nucleoside triphosphate hydrolases"/>
    <property type="match status" value="1"/>
</dbReference>
<organism evidence="2 3">
    <name type="scientific">Methylobacterium nodulans (strain LMG 21967 / CNCM I-2342 / ORS 2060)</name>
    <dbReference type="NCBI Taxonomy" id="460265"/>
    <lineage>
        <taxon>Bacteria</taxon>
        <taxon>Pseudomonadati</taxon>
        <taxon>Pseudomonadota</taxon>
        <taxon>Alphaproteobacteria</taxon>
        <taxon>Hyphomicrobiales</taxon>
        <taxon>Methylobacteriaceae</taxon>
        <taxon>Methylobacterium</taxon>
    </lineage>
</organism>
<dbReference type="EMBL" id="CP001349">
    <property type="protein sequence ID" value="ACL62329.1"/>
    <property type="molecule type" value="Genomic_DNA"/>
</dbReference>
<name>B8IPN7_METNO</name>
<accession>B8IPN7</accession>
<dbReference type="InterPro" id="IPR027417">
    <property type="entry name" value="P-loop_NTPase"/>
</dbReference>